<organism evidence="2 3">
    <name type="scientific">Cryptosporangium phraense</name>
    <dbReference type="NCBI Taxonomy" id="2593070"/>
    <lineage>
        <taxon>Bacteria</taxon>
        <taxon>Bacillati</taxon>
        <taxon>Actinomycetota</taxon>
        <taxon>Actinomycetes</taxon>
        <taxon>Cryptosporangiales</taxon>
        <taxon>Cryptosporangiaceae</taxon>
        <taxon>Cryptosporangium</taxon>
    </lineage>
</organism>
<sequence>MGSFLLIVVAAIILAGIIFGAAAFTLGRDRGLTPPRPDGVPFDLPADRPLERADVDQLRFDTGLRGYRMDQVDDLLARIADDFDFLHTRIIDLEDQLAARRGDGEDDERPFEFPWANEEAAAEPSATVDEDSLVPEQQQSSTEPAPAAPAEASAAEKAR</sequence>
<evidence type="ECO:0000256" key="1">
    <source>
        <dbReference type="SAM" id="MobiDB-lite"/>
    </source>
</evidence>
<dbReference type="AlphaFoldDB" id="A0A545AZ66"/>
<dbReference type="NCBIfam" id="TIGR03544">
    <property type="entry name" value="DivI1A_domain"/>
    <property type="match status" value="1"/>
</dbReference>
<dbReference type="EMBL" id="VIRS01000002">
    <property type="protein sequence ID" value="TQS46631.1"/>
    <property type="molecule type" value="Genomic_DNA"/>
</dbReference>
<dbReference type="OrthoDB" id="3404379at2"/>
<reference evidence="2 3" key="1">
    <citation type="submission" date="2019-07" db="EMBL/GenBank/DDBJ databases">
        <title>Cryptosporangium phraense sp. nov., isolated from plant litter.</title>
        <authorList>
            <person name="Suriyachadkun C."/>
        </authorList>
    </citation>
    <scope>NUCLEOTIDE SEQUENCE [LARGE SCALE GENOMIC DNA]</scope>
    <source>
        <strain evidence="2 3">A-T 5661</strain>
    </source>
</reference>
<comment type="caution">
    <text evidence="2">The sequence shown here is derived from an EMBL/GenBank/DDBJ whole genome shotgun (WGS) entry which is preliminary data.</text>
</comment>
<name>A0A545AZ66_9ACTN</name>
<feature type="compositionally biased region" description="Low complexity" evidence="1">
    <location>
        <begin position="137"/>
        <end position="153"/>
    </location>
</feature>
<dbReference type="Proteomes" id="UP000317982">
    <property type="component" value="Unassembled WGS sequence"/>
</dbReference>
<evidence type="ECO:0000313" key="3">
    <source>
        <dbReference type="Proteomes" id="UP000317982"/>
    </source>
</evidence>
<keyword evidence="3" id="KW-1185">Reference proteome</keyword>
<proteinExistence type="predicted"/>
<dbReference type="RefSeq" id="WP_142703149.1">
    <property type="nucleotide sequence ID" value="NZ_VIRS01000002.1"/>
</dbReference>
<protein>
    <submittedName>
        <fullName evidence="2">DivIVA domain-containing protein</fullName>
    </submittedName>
</protein>
<feature type="region of interest" description="Disordered" evidence="1">
    <location>
        <begin position="101"/>
        <end position="159"/>
    </location>
</feature>
<accession>A0A545AZ66</accession>
<evidence type="ECO:0000313" key="2">
    <source>
        <dbReference type="EMBL" id="TQS46631.1"/>
    </source>
</evidence>
<gene>
    <name evidence="2" type="ORF">FL583_04425</name>
</gene>
<dbReference type="InterPro" id="IPR019933">
    <property type="entry name" value="DivIVA_domain"/>
</dbReference>
<dbReference type="Gene3D" id="6.10.250.660">
    <property type="match status" value="1"/>
</dbReference>
<dbReference type="InParanoid" id="A0A545AZ66"/>